<dbReference type="SUPFAM" id="SSF81901">
    <property type="entry name" value="HCP-like"/>
    <property type="match status" value="2"/>
</dbReference>
<dbReference type="EMBL" id="JPIN01000006">
    <property type="protein sequence ID" value="KFZ28804.1"/>
    <property type="molecule type" value="Genomic_DNA"/>
</dbReference>
<dbReference type="Pfam" id="PF08238">
    <property type="entry name" value="Sel1"/>
    <property type="match status" value="4"/>
</dbReference>
<comment type="caution">
    <text evidence="4">The sequence shown here is derived from an EMBL/GenBank/DDBJ whole genome shotgun (WGS) entry which is preliminary data.</text>
</comment>
<evidence type="ECO:0000256" key="2">
    <source>
        <dbReference type="ARBA" id="ARBA00022737"/>
    </source>
</evidence>
<keyword evidence="5" id="KW-1185">Reference proteome</keyword>
<keyword evidence="3" id="KW-0732">Signal</keyword>
<evidence type="ECO:0000313" key="4">
    <source>
        <dbReference type="EMBL" id="KFZ28804.1"/>
    </source>
</evidence>
<dbReference type="Proteomes" id="UP000053718">
    <property type="component" value="Unassembled WGS sequence"/>
</dbReference>
<dbReference type="RefSeq" id="WP_034731981.1">
    <property type="nucleotide sequence ID" value="NZ_JPIN01000006.1"/>
</dbReference>
<comment type="similarity">
    <text evidence="1">Belongs to the hcp beta-lactamase family.</text>
</comment>
<dbReference type="InterPro" id="IPR040239">
    <property type="entry name" value="HcpB-like"/>
</dbReference>
<sequence length="436" mass="48002">MRLLKLMLMLAFVVAISDALAQAPSEQGCNEDNNGELCFYTGVEYIQAQGVAKDVAKAFQYFQKACDLDIPDGCNVLGYHYQNGIDVAVDYRVAAQHYHGACAKGLTDACKWANALLLKEEYGIQDKTAVPAVWFDACQSGLLEMCHWGIDYLTDGKDGYAQDRDAAAKMSLKACMLQDSFGCDMAEYLYASPDSPQFDALEAMRILSINCIQRKSASCLRLGVIYHQIEVYDKAEFFYQQACDLPEEEGNSHKSCQYAQDLRDYFAKEAARQQRIAELQALEQERLTRLNSLLAARDYAGAMHYAVETRSVAIAERAVAVIERAGAWSNIGVDSLYIMATWLRGSELAAVNAEMRRRGTGLEGQFGEGTNTPAQIARRYAEANGGRQLPSANVSASNFTPIAVPSSASIAEATKQKYRWAHCQMAGSNTNATVCN</sequence>
<dbReference type="PANTHER" id="PTHR13891">
    <property type="entry name" value="CYTOCHROME C OXIDASE ASSEMBLY FACTOR 7"/>
    <property type="match status" value="1"/>
</dbReference>
<dbReference type="InterPro" id="IPR011990">
    <property type="entry name" value="TPR-like_helical_dom_sf"/>
</dbReference>
<keyword evidence="2" id="KW-0677">Repeat</keyword>
<accession>A0A094ISL1</accession>
<evidence type="ECO:0000256" key="1">
    <source>
        <dbReference type="ARBA" id="ARBA00008486"/>
    </source>
</evidence>
<evidence type="ECO:0000256" key="3">
    <source>
        <dbReference type="SAM" id="SignalP"/>
    </source>
</evidence>
<dbReference type="STRING" id="1517416.IDAT_06265"/>
<proteinExistence type="inferred from homology"/>
<dbReference type="AlphaFoldDB" id="A0A094ISL1"/>
<dbReference type="Gene3D" id="1.25.40.10">
    <property type="entry name" value="Tetratricopeptide repeat domain"/>
    <property type="match status" value="1"/>
</dbReference>
<dbReference type="OrthoDB" id="9204495at2"/>
<dbReference type="eggNOG" id="COG0790">
    <property type="taxonomic scope" value="Bacteria"/>
</dbReference>
<dbReference type="InterPro" id="IPR006597">
    <property type="entry name" value="Sel1-like"/>
</dbReference>
<organism evidence="4 5">
    <name type="scientific">Pseudidiomarina atlantica</name>
    <dbReference type="NCBI Taxonomy" id="1517416"/>
    <lineage>
        <taxon>Bacteria</taxon>
        <taxon>Pseudomonadati</taxon>
        <taxon>Pseudomonadota</taxon>
        <taxon>Gammaproteobacteria</taxon>
        <taxon>Alteromonadales</taxon>
        <taxon>Idiomarinaceae</taxon>
        <taxon>Pseudidiomarina</taxon>
    </lineage>
</organism>
<feature type="signal peptide" evidence="3">
    <location>
        <begin position="1"/>
        <end position="21"/>
    </location>
</feature>
<feature type="chain" id="PRO_5039908826" evidence="3">
    <location>
        <begin position="22"/>
        <end position="436"/>
    </location>
</feature>
<evidence type="ECO:0000313" key="5">
    <source>
        <dbReference type="Proteomes" id="UP000053718"/>
    </source>
</evidence>
<protein>
    <submittedName>
        <fullName evidence="4">Uncharacterized protein</fullName>
    </submittedName>
</protein>
<reference evidence="4 5" key="1">
    <citation type="submission" date="2014-06" db="EMBL/GenBank/DDBJ databases">
        <title>Draft genome sequence of Idiomarina sp. MCCC 1A10513.</title>
        <authorList>
            <person name="Du J."/>
            <person name="Lai Q."/>
            <person name="Shao Z."/>
        </authorList>
    </citation>
    <scope>NUCLEOTIDE SEQUENCE [LARGE SCALE GENOMIC DNA]</scope>
    <source>
        <strain evidence="4 5">MCCC 1A10513</strain>
    </source>
</reference>
<gene>
    <name evidence="4" type="ORF">IDAT_06265</name>
</gene>
<dbReference type="SMART" id="SM00671">
    <property type="entry name" value="SEL1"/>
    <property type="match status" value="4"/>
</dbReference>
<name>A0A094ISL1_9GAMM</name>
<dbReference type="PANTHER" id="PTHR13891:SF1">
    <property type="entry name" value="CYTOCHROME C OXIDASE ASSEMBLY FACTOR 7"/>
    <property type="match status" value="1"/>
</dbReference>